<keyword evidence="5" id="KW-0378">Hydrolase</keyword>
<dbReference type="InterPro" id="IPR008201">
    <property type="entry name" value="HepT-like"/>
</dbReference>
<proteinExistence type="predicted"/>
<dbReference type="GO" id="GO:0016787">
    <property type="term" value="F:hydrolase activity"/>
    <property type="evidence" value="ECO:0007669"/>
    <property type="project" value="UniProtKB-KW"/>
</dbReference>
<sequence>MIEDADRVAGFIDGMTVETFVADERTVFAVERPLQRITEAAIQIPPEDAARLGPDIPVAKMRALGNRLRHEYRDVARDIIFDLVRIEVPLVRAAAELALEMDR</sequence>
<evidence type="ECO:0000256" key="2">
    <source>
        <dbReference type="ARBA" id="ARBA00022649"/>
    </source>
</evidence>
<dbReference type="Proteomes" id="UP000218323">
    <property type="component" value="Unassembled WGS sequence"/>
</dbReference>
<dbReference type="PANTHER" id="PTHR34139:SF1">
    <property type="entry name" value="RNASE MJ1380-RELATED"/>
    <property type="match status" value="1"/>
</dbReference>
<keyword evidence="2" id="KW-1277">Toxin-antitoxin system</keyword>
<keyword evidence="7" id="KW-1185">Reference proteome</keyword>
<dbReference type="InterPro" id="IPR051813">
    <property type="entry name" value="HepT_RNase_toxin"/>
</dbReference>
<keyword evidence="3" id="KW-0540">Nuclease</keyword>
<dbReference type="AlphaFoldDB" id="A0A2A4I5U0"/>
<reference evidence="6 7" key="1">
    <citation type="submission" date="2017-09" db="EMBL/GenBank/DDBJ databases">
        <title>Sphingomonas adhaesiva DSM 7418, whole genome shotgun sequence.</title>
        <authorList>
            <person name="Feng G."/>
            <person name="Zhu H."/>
        </authorList>
    </citation>
    <scope>NUCLEOTIDE SEQUENCE [LARGE SCALE GENOMIC DNA]</scope>
    <source>
        <strain evidence="6 7">DSM 7418</strain>
    </source>
</reference>
<dbReference type="EMBL" id="NWVC01000007">
    <property type="protein sequence ID" value="PCG13536.1"/>
    <property type="molecule type" value="Genomic_DNA"/>
</dbReference>
<evidence type="ECO:0000313" key="6">
    <source>
        <dbReference type="EMBL" id="PCG13536.1"/>
    </source>
</evidence>
<comment type="caution">
    <text evidence="6">The sequence shown here is derived from an EMBL/GenBank/DDBJ whole genome shotgun (WGS) entry which is preliminary data.</text>
</comment>
<evidence type="ECO:0000256" key="4">
    <source>
        <dbReference type="ARBA" id="ARBA00022741"/>
    </source>
</evidence>
<evidence type="ECO:0000256" key="5">
    <source>
        <dbReference type="ARBA" id="ARBA00022801"/>
    </source>
</evidence>
<dbReference type="GO" id="GO:0000166">
    <property type="term" value="F:nucleotide binding"/>
    <property type="evidence" value="ECO:0007669"/>
    <property type="project" value="UniProtKB-KW"/>
</dbReference>
<gene>
    <name evidence="6" type="ORF">COA07_13520</name>
</gene>
<protein>
    <submittedName>
        <fullName evidence="6">DUF86 domain-containing protein</fullName>
    </submittedName>
</protein>
<dbReference type="Pfam" id="PF01934">
    <property type="entry name" value="HepT-like"/>
    <property type="match status" value="1"/>
</dbReference>
<keyword evidence="4" id="KW-0547">Nucleotide-binding</keyword>
<evidence type="ECO:0000256" key="3">
    <source>
        <dbReference type="ARBA" id="ARBA00022722"/>
    </source>
</evidence>
<evidence type="ECO:0000256" key="1">
    <source>
        <dbReference type="ARBA" id="ARBA00022553"/>
    </source>
</evidence>
<organism evidence="6 7">
    <name type="scientific">Sphingomonas adhaesiva</name>
    <dbReference type="NCBI Taxonomy" id="28212"/>
    <lineage>
        <taxon>Bacteria</taxon>
        <taxon>Pseudomonadati</taxon>
        <taxon>Pseudomonadota</taxon>
        <taxon>Alphaproteobacteria</taxon>
        <taxon>Sphingomonadales</taxon>
        <taxon>Sphingomonadaceae</taxon>
        <taxon>Sphingomonas</taxon>
    </lineage>
</organism>
<keyword evidence="1" id="KW-0597">Phosphoprotein</keyword>
<evidence type="ECO:0000313" key="7">
    <source>
        <dbReference type="Proteomes" id="UP000218323"/>
    </source>
</evidence>
<dbReference type="GO" id="GO:0110001">
    <property type="term" value="C:toxin-antitoxin complex"/>
    <property type="evidence" value="ECO:0007669"/>
    <property type="project" value="InterPro"/>
</dbReference>
<name>A0A2A4I5U0_9SPHN</name>
<accession>A0A2A4I5U0</accession>
<dbReference type="GO" id="GO:0004540">
    <property type="term" value="F:RNA nuclease activity"/>
    <property type="evidence" value="ECO:0007669"/>
    <property type="project" value="InterPro"/>
</dbReference>
<dbReference type="PANTHER" id="PTHR34139">
    <property type="entry name" value="UPF0331 PROTEIN MJ0127"/>
    <property type="match status" value="1"/>
</dbReference>